<gene>
    <name evidence="3" type="ORF">GCM10023261_09570</name>
</gene>
<dbReference type="Proteomes" id="UP001500864">
    <property type="component" value="Unassembled WGS sequence"/>
</dbReference>
<evidence type="ECO:0000313" key="3">
    <source>
        <dbReference type="EMBL" id="GAA5107846.1"/>
    </source>
</evidence>
<feature type="compositionally biased region" description="Polar residues" evidence="1">
    <location>
        <begin position="468"/>
        <end position="485"/>
    </location>
</feature>
<dbReference type="EMBL" id="BAABIZ010000008">
    <property type="protein sequence ID" value="GAA5107846.1"/>
    <property type="molecule type" value="Genomic_DNA"/>
</dbReference>
<sequence length="530" mass="60470">MVQSCKDEIKILSQAIYGDPDIFQNKLEEIEKNPVLGVSLSWQIAKNPALVASLAGKKVLGVKSKTRIEAEEKVSCLCLAIENYSESIKKAKENALHGHLAKQTLRRQSMDLRQMVEDLQKPRKPEQEAPLSHKELTRKVRSNTLVEYCHAEITYWCTIVYGDASVLQYRLEEIEKSPATGEELAWQVKTHPQLFGKLSGYNFHGLKSNARKQAENALTHLSDALEGYAEAIKHVQENIMQTHEEKQKRYTQSTELDKSMQRQQTVAAPPQLPEHSPENRHQESVETTMQTEWDRLGARPRTVTTPEKHRQEGVLPTSHTEQKTQGEQKAENQQKSRKPEKTMAPLSHKEMSDRVQNDHSVQRAQIEVYNWCKIVYNDPHTLQYNTEDIQKNPVLGEELSQQVANKPTMFAPLAGKQRFGVKNSARREAEASLPSLCAAIDRYTETVKEVRKDIVQTHQTQQNHQRQSSELTQDLQTQQVLSKTSQQHEHTTVTARNENEAAETSIQEQQELTDVRPRKVRAAKAMAFVS</sequence>
<dbReference type="InterPro" id="IPR041533">
    <property type="entry name" value="Bep_BID"/>
</dbReference>
<feature type="compositionally biased region" description="Basic and acidic residues" evidence="1">
    <location>
        <begin position="320"/>
        <end position="358"/>
    </location>
</feature>
<name>A0ABP9N4Q3_9HYPH</name>
<protein>
    <recommendedName>
        <fullName evidence="2">Bartonella effector protein BID domain-containing protein</fullName>
    </recommendedName>
</protein>
<feature type="domain" description="Bartonella effector protein BID" evidence="2">
    <location>
        <begin position="355"/>
        <end position="444"/>
    </location>
</feature>
<feature type="compositionally biased region" description="Polar residues" evidence="1">
    <location>
        <begin position="492"/>
        <end position="512"/>
    </location>
</feature>
<keyword evidence="4" id="KW-1185">Reference proteome</keyword>
<dbReference type="NCBIfam" id="NF033856">
    <property type="entry name" value="T4SS_effec_BID"/>
    <property type="match status" value="3"/>
</dbReference>
<evidence type="ECO:0000259" key="2">
    <source>
        <dbReference type="Pfam" id="PF17841"/>
    </source>
</evidence>
<organism evidence="3 4">
    <name type="scientific">Bartonella jaculi</name>
    <dbReference type="NCBI Taxonomy" id="686226"/>
    <lineage>
        <taxon>Bacteria</taxon>
        <taxon>Pseudomonadati</taxon>
        <taxon>Pseudomonadota</taxon>
        <taxon>Alphaproteobacteria</taxon>
        <taxon>Hyphomicrobiales</taxon>
        <taxon>Bartonellaceae</taxon>
        <taxon>Bartonella</taxon>
    </lineage>
</organism>
<comment type="caution">
    <text evidence="3">The sequence shown here is derived from an EMBL/GenBank/DDBJ whole genome shotgun (WGS) entry which is preliminary data.</text>
</comment>
<feature type="compositionally biased region" description="Basic and acidic residues" evidence="1">
    <location>
        <begin position="275"/>
        <end position="284"/>
    </location>
</feature>
<evidence type="ECO:0000256" key="1">
    <source>
        <dbReference type="SAM" id="MobiDB-lite"/>
    </source>
</evidence>
<feature type="compositionally biased region" description="Low complexity" evidence="1">
    <location>
        <begin position="457"/>
        <end position="466"/>
    </location>
</feature>
<dbReference type="Pfam" id="PF17841">
    <property type="entry name" value="Bep_C_terminal"/>
    <property type="match status" value="1"/>
</dbReference>
<proteinExistence type="predicted"/>
<accession>A0ABP9N4Q3</accession>
<feature type="region of interest" description="Disordered" evidence="1">
    <location>
        <begin position="244"/>
        <end position="358"/>
    </location>
</feature>
<evidence type="ECO:0000313" key="4">
    <source>
        <dbReference type="Proteomes" id="UP001500864"/>
    </source>
</evidence>
<reference evidence="4" key="1">
    <citation type="journal article" date="2019" name="Int. J. Syst. Evol. Microbiol.">
        <title>The Global Catalogue of Microorganisms (GCM) 10K type strain sequencing project: providing services to taxonomists for standard genome sequencing and annotation.</title>
        <authorList>
            <consortium name="The Broad Institute Genomics Platform"/>
            <consortium name="The Broad Institute Genome Sequencing Center for Infectious Disease"/>
            <person name="Wu L."/>
            <person name="Ma J."/>
        </authorList>
    </citation>
    <scope>NUCLEOTIDE SEQUENCE [LARGE SCALE GENOMIC DNA]</scope>
    <source>
        <strain evidence="4">JCM 17712</strain>
    </source>
</reference>
<feature type="region of interest" description="Disordered" evidence="1">
    <location>
        <begin position="457"/>
        <end position="517"/>
    </location>
</feature>